<sequence>MRPHRLLLVLAMSSLAAAGCGSGEPEGADTPQETLTRLTAFIADDEGEDACNLMSVSAQELFARSNEMSTCVQAVNLFHGKITNRDAYRQMVPTGLKTEGEEAEVSGYCGRGWTHPDDVELAETPNDLGTLTLRRTESGWLVQDYVSSREYSTCGG</sequence>
<dbReference type="Proteomes" id="UP000634476">
    <property type="component" value="Unassembled WGS sequence"/>
</dbReference>
<accession>A0A8J3SYE1</accession>
<organism evidence="2 3">
    <name type="scientific">Planobispora takensis</name>
    <dbReference type="NCBI Taxonomy" id="1367882"/>
    <lineage>
        <taxon>Bacteria</taxon>
        <taxon>Bacillati</taxon>
        <taxon>Actinomycetota</taxon>
        <taxon>Actinomycetes</taxon>
        <taxon>Streptosporangiales</taxon>
        <taxon>Streptosporangiaceae</taxon>
        <taxon>Planobispora</taxon>
    </lineage>
</organism>
<comment type="caution">
    <text evidence="2">The sequence shown here is derived from an EMBL/GenBank/DDBJ whole genome shotgun (WGS) entry which is preliminary data.</text>
</comment>
<dbReference type="PROSITE" id="PS51257">
    <property type="entry name" value="PROKAR_LIPOPROTEIN"/>
    <property type="match status" value="1"/>
</dbReference>
<reference evidence="2" key="1">
    <citation type="submission" date="2021-01" db="EMBL/GenBank/DDBJ databases">
        <title>Whole genome shotgun sequence of Planobispora takensis NBRC 109077.</title>
        <authorList>
            <person name="Komaki H."/>
            <person name="Tamura T."/>
        </authorList>
    </citation>
    <scope>NUCLEOTIDE SEQUENCE</scope>
    <source>
        <strain evidence="2">NBRC 109077</strain>
    </source>
</reference>
<evidence type="ECO:0000256" key="1">
    <source>
        <dbReference type="SAM" id="SignalP"/>
    </source>
</evidence>
<feature type="signal peptide" evidence="1">
    <location>
        <begin position="1"/>
        <end position="18"/>
    </location>
</feature>
<evidence type="ECO:0000313" key="2">
    <source>
        <dbReference type="EMBL" id="GII00570.1"/>
    </source>
</evidence>
<proteinExistence type="predicted"/>
<keyword evidence="3" id="KW-1185">Reference proteome</keyword>
<gene>
    <name evidence="2" type="ORF">Pta02_25780</name>
</gene>
<dbReference type="RefSeq" id="WP_203874970.1">
    <property type="nucleotide sequence ID" value="NZ_BOOK01000016.1"/>
</dbReference>
<dbReference type="EMBL" id="BOOK01000016">
    <property type="protein sequence ID" value="GII00570.1"/>
    <property type="molecule type" value="Genomic_DNA"/>
</dbReference>
<evidence type="ECO:0000313" key="3">
    <source>
        <dbReference type="Proteomes" id="UP000634476"/>
    </source>
</evidence>
<evidence type="ECO:0008006" key="4">
    <source>
        <dbReference type="Google" id="ProtNLM"/>
    </source>
</evidence>
<keyword evidence="1" id="KW-0732">Signal</keyword>
<name>A0A8J3SYE1_9ACTN</name>
<protein>
    <recommendedName>
        <fullName evidence="4">Lipoprotein</fullName>
    </recommendedName>
</protein>
<feature type="chain" id="PRO_5038975910" description="Lipoprotein" evidence="1">
    <location>
        <begin position="19"/>
        <end position="156"/>
    </location>
</feature>
<dbReference type="AlphaFoldDB" id="A0A8J3SYE1"/>